<protein>
    <submittedName>
        <fullName evidence="8">Uncharacterized protein</fullName>
    </submittedName>
</protein>
<evidence type="ECO:0000313" key="8">
    <source>
        <dbReference type="EMBL" id="KAA6324358.1"/>
    </source>
</evidence>
<keyword evidence="5 7" id="KW-1133">Transmembrane helix</keyword>
<dbReference type="PANTHER" id="PTHR30250:SF10">
    <property type="entry name" value="LIPOPOLYSACCHARIDE BIOSYNTHESIS PROTEIN WZXC"/>
    <property type="match status" value="1"/>
</dbReference>
<feature type="transmembrane region" description="Helical" evidence="7">
    <location>
        <begin position="99"/>
        <end position="121"/>
    </location>
</feature>
<dbReference type="GO" id="GO:0005886">
    <property type="term" value="C:plasma membrane"/>
    <property type="evidence" value="ECO:0007669"/>
    <property type="project" value="UniProtKB-SubCell"/>
</dbReference>
<keyword evidence="4 7" id="KW-0812">Transmembrane</keyword>
<evidence type="ECO:0000256" key="7">
    <source>
        <dbReference type="SAM" id="Phobius"/>
    </source>
</evidence>
<name>A0A5J4QTF6_9ZZZZ</name>
<sequence>IAITDKWLPAVDIMQLLCIGGAFIPIIRLYSNLIISKDKSGIYVWNTIGTCLVQLVAMLLLYPYGIKTMLISYVIINTCWLFVWHYFLQREIQLTLLMVLKDVLLFAGIAALTIIATYFITLKIENIYWLFAGKISIVAILYIVVLWICRAKILRESVSFLFKRKNQTIYKD</sequence>
<feature type="transmembrane region" description="Helical" evidence="7">
    <location>
        <begin position="42"/>
        <end position="64"/>
    </location>
</feature>
<evidence type="ECO:0000256" key="3">
    <source>
        <dbReference type="ARBA" id="ARBA00022475"/>
    </source>
</evidence>
<dbReference type="InterPro" id="IPR050833">
    <property type="entry name" value="Poly_Biosynth_Transport"/>
</dbReference>
<comment type="caution">
    <text evidence="8">The sequence shown here is derived from an EMBL/GenBank/DDBJ whole genome shotgun (WGS) entry which is preliminary data.</text>
</comment>
<evidence type="ECO:0000256" key="2">
    <source>
        <dbReference type="ARBA" id="ARBA00007430"/>
    </source>
</evidence>
<evidence type="ECO:0000256" key="6">
    <source>
        <dbReference type="ARBA" id="ARBA00023136"/>
    </source>
</evidence>
<comment type="subcellular location">
    <subcellularLocation>
        <location evidence="1">Cell membrane</location>
        <topology evidence="1">Multi-pass membrane protein</topology>
    </subcellularLocation>
</comment>
<evidence type="ECO:0000256" key="5">
    <source>
        <dbReference type="ARBA" id="ARBA00022989"/>
    </source>
</evidence>
<feature type="transmembrane region" description="Helical" evidence="7">
    <location>
        <begin position="127"/>
        <end position="149"/>
    </location>
</feature>
<feature type="transmembrane region" description="Helical" evidence="7">
    <location>
        <begin position="13"/>
        <end position="30"/>
    </location>
</feature>
<evidence type="ECO:0000256" key="1">
    <source>
        <dbReference type="ARBA" id="ARBA00004651"/>
    </source>
</evidence>
<reference evidence="8" key="1">
    <citation type="submission" date="2019-03" db="EMBL/GenBank/DDBJ databases">
        <title>Single cell metagenomics reveals metabolic interactions within the superorganism composed of flagellate Streblomastix strix and complex community of Bacteroidetes bacteria on its surface.</title>
        <authorList>
            <person name="Treitli S.C."/>
            <person name="Kolisko M."/>
            <person name="Husnik F."/>
            <person name="Keeling P."/>
            <person name="Hampl V."/>
        </authorList>
    </citation>
    <scope>NUCLEOTIDE SEQUENCE</scope>
    <source>
        <strain evidence="8">STM</strain>
    </source>
</reference>
<keyword evidence="6 7" id="KW-0472">Membrane</keyword>
<accession>A0A5J4QTF6</accession>
<keyword evidence="3" id="KW-1003">Cell membrane</keyword>
<feature type="non-terminal residue" evidence="8">
    <location>
        <position position="1"/>
    </location>
</feature>
<gene>
    <name evidence="8" type="ORF">EZS27_026310</name>
</gene>
<evidence type="ECO:0000256" key="4">
    <source>
        <dbReference type="ARBA" id="ARBA00022692"/>
    </source>
</evidence>
<dbReference type="AlphaFoldDB" id="A0A5J4QTF6"/>
<organism evidence="8">
    <name type="scientific">termite gut metagenome</name>
    <dbReference type="NCBI Taxonomy" id="433724"/>
    <lineage>
        <taxon>unclassified sequences</taxon>
        <taxon>metagenomes</taxon>
        <taxon>organismal metagenomes</taxon>
    </lineage>
</organism>
<comment type="similarity">
    <text evidence="2">Belongs to the polysaccharide synthase family.</text>
</comment>
<feature type="transmembrane region" description="Helical" evidence="7">
    <location>
        <begin position="70"/>
        <end position="87"/>
    </location>
</feature>
<dbReference type="EMBL" id="SNRY01002590">
    <property type="protein sequence ID" value="KAA6324358.1"/>
    <property type="molecule type" value="Genomic_DNA"/>
</dbReference>
<proteinExistence type="inferred from homology"/>
<dbReference type="PANTHER" id="PTHR30250">
    <property type="entry name" value="PST FAMILY PREDICTED COLANIC ACID TRANSPORTER"/>
    <property type="match status" value="1"/>
</dbReference>